<dbReference type="RefSeq" id="WP_382746110.1">
    <property type="nucleotide sequence ID" value="NZ_JBHMCT010000020.1"/>
</dbReference>
<organism evidence="2 3">
    <name type="scientific">Streptomyces roseoviridis</name>
    <dbReference type="NCBI Taxonomy" id="67361"/>
    <lineage>
        <taxon>Bacteria</taxon>
        <taxon>Bacillati</taxon>
        <taxon>Actinomycetota</taxon>
        <taxon>Actinomycetes</taxon>
        <taxon>Kitasatosporales</taxon>
        <taxon>Streptomycetaceae</taxon>
        <taxon>Streptomyces</taxon>
    </lineage>
</organism>
<comment type="caution">
    <text evidence="2">The sequence shown here is derived from an EMBL/GenBank/DDBJ whole genome shotgun (WGS) entry which is preliminary data.</text>
</comment>
<protein>
    <recommendedName>
        <fullName evidence="1">ATP-dependent DNA ligase family profile domain-containing protein</fullName>
    </recommendedName>
</protein>
<evidence type="ECO:0000259" key="1">
    <source>
        <dbReference type="Pfam" id="PF01068"/>
    </source>
</evidence>
<dbReference type="SUPFAM" id="SSF56091">
    <property type="entry name" value="DNA ligase/mRNA capping enzyme, catalytic domain"/>
    <property type="match status" value="1"/>
</dbReference>
<dbReference type="InterPro" id="IPR012310">
    <property type="entry name" value="DNA_ligase_ATP-dep_cent"/>
</dbReference>
<feature type="domain" description="ATP-dependent DNA ligase family profile" evidence="1">
    <location>
        <begin position="4"/>
        <end position="99"/>
    </location>
</feature>
<dbReference type="Gene3D" id="3.30.470.30">
    <property type="entry name" value="DNA ligase/mRNA capping enzyme"/>
    <property type="match status" value="1"/>
</dbReference>
<evidence type="ECO:0000313" key="3">
    <source>
        <dbReference type="Proteomes" id="UP001589716"/>
    </source>
</evidence>
<evidence type="ECO:0000313" key="2">
    <source>
        <dbReference type="EMBL" id="MFB9558363.1"/>
    </source>
</evidence>
<proteinExistence type="predicted"/>
<dbReference type="Proteomes" id="UP001589716">
    <property type="component" value="Unassembled WGS sequence"/>
</dbReference>
<keyword evidence="3" id="KW-1185">Reference proteome</keyword>
<sequence>MVQSRRGGLPRSRFSDLVDAAADLPDGVVMDGELVVWVEGQMSLEALQRRAVSGGRSAAGLAWEMPAHFIAFDVLQLEGHELLHLPYGERRARLEELFSDRGLGARWTLCPGTTDPATATEWLTS</sequence>
<name>A0ABV5QXW3_9ACTN</name>
<accession>A0ABV5QXW3</accession>
<dbReference type="Pfam" id="PF01068">
    <property type="entry name" value="DNA_ligase_A_M"/>
    <property type="match status" value="1"/>
</dbReference>
<dbReference type="EMBL" id="JBHMCT010000020">
    <property type="protein sequence ID" value="MFB9558363.1"/>
    <property type="molecule type" value="Genomic_DNA"/>
</dbReference>
<reference evidence="2 3" key="1">
    <citation type="submission" date="2024-09" db="EMBL/GenBank/DDBJ databases">
        <authorList>
            <person name="Sun Q."/>
            <person name="Mori K."/>
        </authorList>
    </citation>
    <scope>NUCLEOTIDE SEQUENCE [LARGE SCALE GENOMIC DNA]</scope>
    <source>
        <strain evidence="2 3">JCM 4414</strain>
    </source>
</reference>
<gene>
    <name evidence="2" type="ORF">ACFFTP_29785</name>
</gene>